<gene>
    <name evidence="1" type="ORF">DPMN_158472</name>
</gene>
<name>A0A9D4EJ76_DREPO</name>
<keyword evidence="2" id="KW-1185">Reference proteome</keyword>
<proteinExistence type="predicted"/>
<comment type="caution">
    <text evidence="1">The sequence shown here is derived from an EMBL/GenBank/DDBJ whole genome shotgun (WGS) entry which is preliminary data.</text>
</comment>
<evidence type="ECO:0000313" key="2">
    <source>
        <dbReference type="Proteomes" id="UP000828390"/>
    </source>
</evidence>
<reference evidence="1" key="1">
    <citation type="journal article" date="2019" name="bioRxiv">
        <title>The Genome of the Zebra Mussel, Dreissena polymorpha: A Resource for Invasive Species Research.</title>
        <authorList>
            <person name="McCartney M.A."/>
            <person name="Auch B."/>
            <person name="Kono T."/>
            <person name="Mallez S."/>
            <person name="Zhang Y."/>
            <person name="Obille A."/>
            <person name="Becker A."/>
            <person name="Abrahante J.E."/>
            <person name="Garbe J."/>
            <person name="Badalamenti J.P."/>
            <person name="Herman A."/>
            <person name="Mangelson H."/>
            <person name="Liachko I."/>
            <person name="Sullivan S."/>
            <person name="Sone E.D."/>
            <person name="Koren S."/>
            <person name="Silverstein K.A.T."/>
            <person name="Beckman K.B."/>
            <person name="Gohl D.M."/>
        </authorList>
    </citation>
    <scope>NUCLEOTIDE SEQUENCE</scope>
    <source>
        <strain evidence="1">Duluth1</strain>
        <tissue evidence="1">Whole animal</tissue>
    </source>
</reference>
<reference evidence="1" key="2">
    <citation type="submission" date="2020-11" db="EMBL/GenBank/DDBJ databases">
        <authorList>
            <person name="McCartney M.A."/>
            <person name="Auch B."/>
            <person name="Kono T."/>
            <person name="Mallez S."/>
            <person name="Becker A."/>
            <person name="Gohl D.M."/>
            <person name="Silverstein K.A.T."/>
            <person name="Koren S."/>
            <person name="Bechman K.B."/>
            <person name="Herman A."/>
            <person name="Abrahante J.E."/>
            <person name="Garbe J."/>
        </authorList>
    </citation>
    <scope>NUCLEOTIDE SEQUENCE</scope>
    <source>
        <strain evidence="1">Duluth1</strain>
        <tissue evidence="1">Whole animal</tissue>
    </source>
</reference>
<dbReference type="AlphaFoldDB" id="A0A9D4EJ76"/>
<protein>
    <submittedName>
        <fullName evidence="1">Uncharacterized protein</fullName>
    </submittedName>
</protein>
<sequence length="97" mass="11363">MARVPSMPSRLVHEGRSVRIDDAEEYTLQNASAQDTVVVPHICDKRVGDRDKRAYAYLVRYDGDFTESTMTRRRLTFDEQFEYINTLHEMHAKIIEV</sequence>
<dbReference type="Proteomes" id="UP000828390">
    <property type="component" value="Unassembled WGS sequence"/>
</dbReference>
<dbReference type="EMBL" id="JAIWYP010000008">
    <property type="protein sequence ID" value="KAH3780653.1"/>
    <property type="molecule type" value="Genomic_DNA"/>
</dbReference>
<accession>A0A9D4EJ76</accession>
<organism evidence="1 2">
    <name type="scientific">Dreissena polymorpha</name>
    <name type="common">Zebra mussel</name>
    <name type="synonym">Mytilus polymorpha</name>
    <dbReference type="NCBI Taxonomy" id="45954"/>
    <lineage>
        <taxon>Eukaryota</taxon>
        <taxon>Metazoa</taxon>
        <taxon>Spiralia</taxon>
        <taxon>Lophotrochozoa</taxon>
        <taxon>Mollusca</taxon>
        <taxon>Bivalvia</taxon>
        <taxon>Autobranchia</taxon>
        <taxon>Heteroconchia</taxon>
        <taxon>Euheterodonta</taxon>
        <taxon>Imparidentia</taxon>
        <taxon>Neoheterodontei</taxon>
        <taxon>Myida</taxon>
        <taxon>Dreissenoidea</taxon>
        <taxon>Dreissenidae</taxon>
        <taxon>Dreissena</taxon>
    </lineage>
</organism>
<evidence type="ECO:0000313" key="1">
    <source>
        <dbReference type="EMBL" id="KAH3780653.1"/>
    </source>
</evidence>